<comment type="similarity">
    <text evidence="1">Belongs to the short-chain dehydrogenases/reductases (SDR) family.</text>
</comment>
<dbReference type="GO" id="GO:0016491">
    <property type="term" value="F:oxidoreductase activity"/>
    <property type="evidence" value="ECO:0007669"/>
    <property type="project" value="UniProtKB-KW"/>
</dbReference>
<dbReference type="Gene3D" id="3.40.50.720">
    <property type="entry name" value="NAD(P)-binding Rossmann-like Domain"/>
    <property type="match status" value="1"/>
</dbReference>
<dbReference type="EC" id="1.3.1.-" evidence="2"/>
<dbReference type="PANTHER" id="PTHR42879:SF6">
    <property type="entry name" value="NADPH-DEPENDENT REDUCTASE BACG"/>
    <property type="match status" value="1"/>
</dbReference>
<name>A0ABM9C2V2_9BACL</name>
<keyword evidence="2" id="KW-0560">Oxidoreductase</keyword>
<dbReference type="InterPro" id="IPR050259">
    <property type="entry name" value="SDR"/>
</dbReference>
<proteinExistence type="inferred from homology"/>
<reference evidence="2" key="1">
    <citation type="submission" date="2022-01" db="EMBL/GenBank/DDBJ databases">
        <authorList>
            <person name="Criscuolo A."/>
        </authorList>
    </citation>
    <scope>NUCLEOTIDE SEQUENCE</scope>
    <source>
        <strain evidence="2">CIP111893</strain>
    </source>
</reference>
<dbReference type="PRINTS" id="PR00081">
    <property type="entry name" value="GDHRDH"/>
</dbReference>
<dbReference type="CDD" id="cd05344">
    <property type="entry name" value="BKR_like_SDR_like"/>
    <property type="match status" value="1"/>
</dbReference>
<sequence>MGLHLAGKAAIVTGGSAGIGLAIAKSLYREGVHVVIVSRNRAKLEEAAIAIQSQEVSSRLEASSDQKDSPKVVIVDGDLKQVETIQRVAETAIRHFGGIDILINNAGSARAGYFLDLTDEDFTDTWNLKLLGYIRTIRAILPHFIERRGGSIVNIVGGAGRTPSPTFLPGGTTNAALLNFAKGISRELAKHGIRINSVSPGLTDTERAGVLAEQQAKANGVSVEQQLAERAAAIPLGRIVDPQEIADLVLFLASDKAASITGAEIIVDGGQQPGV</sequence>
<protein>
    <submittedName>
        <fullName evidence="2">NADPH-dependent reductase BacG</fullName>
        <ecNumber evidence="2">1.3.1.-</ecNumber>
    </submittedName>
</protein>
<dbReference type="SUPFAM" id="SSF51735">
    <property type="entry name" value="NAD(P)-binding Rossmann-fold domains"/>
    <property type="match status" value="1"/>
</dbReference>
<dbReference type="RefSeq" id="WP_236340191.1">
    <property type="nucleotide sequence ID" value="NZ_CAKMMF010000008.1"/>
</dbReference>
<dbReference type="InterPro" id="IPR036291">
    <property type="entry name" value="NAD(P)-bd_dom_sf"/>
</dbReference>
<evidence type="ECO:0000256" key="1">
    <source>
        <dbReference type="ARBA" id="ARBA00006484"/>
    </source>
</evidence>
<evidence type="ECO:0000313" key="3">
    <source>
        <dbReference type="Proteomes" id="UP000838686"/>
    </source>
</evidence>
<gene>
    <name evidence="2" type="primary">bacG</name>
    <name evidence="2" type="ORF">PAECIP111893_01838</name>
</gene>
<comment type="caution">
    <text evidence="2">The sequence shown here is derived from an EMBL/GenBank/DDBJ whole genome shotgun (WGS) entry which is preliminary data.</text>
</comment>
<dbReference type="PRINTS" id="PR00080">
    <property type="entry name" value="SDRFAMILY"/>
</dbReference>
<dbReference type="InterPro" id="IPR002347">
    <property type="entry name" value="SDR_fam"/>
</dbReference>
<evidence type="ECO:0000313" key="2">
    <source>
        <dbReference type="EMBL" id="CAH1202576.1"/>
    </source>
</evidence>
<dbReference type="PANTHER" id="PTHR42879">
    <property type="entry name" value="3-OXOACYL-(ACYL-CARRIER-PROTEIN) REDUCTASE"/>
    <property type="match status" value="1"/>
</dbReference>
<accession>A0ABM9C2V2</accession>
<organism evidence="2 3">
    <name type="scientific">Paenibacillus plantiphilus</name>
    <dbReference type="NCBI Taxonomy" id="2905650"/>
    <lineage>
        <taxon>Bacteria</taxon>
        <taxon>Bacillati</taxon>
        <taxon>Bacillota</taxon>
        <taxon>Bacilli</taxon>
        <taxon>Bacillales</taxon>
        <taxon>Paenibacillaceae</taxon>
        <taxon>Paenibacillus</taxon>
    </lineage>
</organism>
<keyword evidence="3" id="KW-1185">Reference proteome</keyword>
<dbReference type="EMBL" id="CAKMMF010000008">
    <property type="protein sequence ID" value="CAH1202576.1"/>
    <property type="molecule type" value="Genomic_DNA"/>
</dbReference>
<dbReference type="Proteomes" id="UP000838686">
    <property type="component" value="Unassembled WGS sequence"/>
</dbReference>
<dbReference type="Pfam" id="PF13561">
    <property type="entry name" value="adh_short_C2"/>
    <property type="match status" value="1"/>
</dbReference>